<dbReference type="Proteomes" id="UP001160550">
    <property type="component" value="Unassembled WGS sequence"/>
</dbReference>
<dbReference type="PANTHER" id="PTHR36234:SF5">
    <property type="entry name" value="LYSYL ENDOPEPTIDASE"/>
    <property type="match status" value="1"/>
</dbReference>
<dbReference type="SUPFAM" id="SSF50494">
    <property type="entry name" value="Trypsin-like serine proteases"/>
    <property type="match status" value="1"/>
</dbReference>
<feature type="signal peptide" evidence="1">
    <location>
        <begin position="1"/>
        <end position="20"/>
    </location>
</feature>
<name>A0ABT6MX14_9GAMM</name>
<protein>
    <submittedName>
        <fullName evidence="2">Serine protease</fullName>
    </submittedName>
</protein>
<dbReference type="InterPro" id="IPR043504">
    <property type="entry name" value="Peptidase_S1_PA_chymotrypsin"/>
</dbReference>
<dbReference type="InterPro" id="IPR009003">
    <property type="entry name" value="Peptidase_S1_PA"/>
</dbReference>
<dbReference type="GO" id="GO:0006508">
    <property type="term" value="P:proteolysis"/>
    <property type="evidence" value="ECO:0007669"/>
    <property type="project" value="UniProtKB-KW"/>
</dbReference>
<gene>
    <name evidence="2" type="ORF">QF205_16780</name>
</gene>
<organism evidence="2 3">
    <name type="scientific">Luteimonas composti</name>
    <dbReference type="NCBI Taxonomy" id="398257"/>
    <lineage>
        <taxon>Bacteria</taxon>
        <taxon>Pseudomonadati</taxon>
        <taxon>Pseudomonadota</taxon>
        <taxon>Gammaproteobacteria</taxon>
        <taxon>Lysobacterales</taxon>
        <taxon>Lysobacteraceae</taxon>
        <taxon>Luteimonas</taxon>
    </lineage>
</organism>
<keyword evidence="2" id="KW-0378">Hydrolase</keyword>
<reference evidence="2" key="2">
    <citation type="submission" date="2023-04" db="EMBL/GenBank/DDBJ databases">
        <authorList>
            <person name="Sun J.-Q."/>
        </authorList>
    </citation>
    <scope>NUCLEOTIDE SEQUENCE</scope>
    <source>
        <strain evidence="2">CC-YY355</strain>
    </source>
</reference>
<keyword evidence="2" id="KW-0645">Protease</keyword>
<keyword evidence="1" id="KW-0732">Signal</keyword>
<proteinExistence type="predicted"/>
<dbReference type="Gene3D" id="2.40.10.10">
    <property type="entry name" value="Trypsin-like serine proteases"/>
    <property type="match status" value="2"/>
</dbReference>
<feature type="chain" id="PRO_5045958422" evidence="1">
    <location>
        <begin position="21"/>
        <end position="469"/>
    </location>
</feature>
<dbReference type="PANTHER" id="PTHR36234">
    <property type="entry name" value="LYSYL ENDOPEPTIDASE"/>
    <property type="match status" value="1"/>
</dbReference>
<reference evidence="2" key="1">
    <citation type="journal article" date="2007" name="Int. J. Syst. Evol. Microbiol.">
        <title>Luteimonas composti sp. nov., a moderately thermophilic bacterium isolated from food waste.</title>
        <authorList>
            <person name="Young C.C."/>
            <person name="Kampfer P."/>
            <person name="Chen W.M."/>
            <person name="Yen W.S."/>
            <person name="Arun A.B."/>
            <person name="Lai W.A."/>
            <person name="Shen F.T."/>
            <person name="Rekha P.D."/>
            <person name="Lin K.Y."/>
            <person name="Chou J.H."/>
        </authorList>
    </citation>
    <scope>NUCLEOTIDE SEQUENCE</scope>
    <source>
        <strain evidence="2">CC-YY355</strain>
    </source>
</reference>
<keyword evidence="3" id="KW-1185">Reference proteome</keyword>
<sequence>MRRTMLSLCLSMATAAAAGADGPRVQAEPSRTPVQASTAAWRAPTAPVARLRYGEMSAQRIHALQQANDSRVGKPLQIGIAREAAGESAERALPLLRWTKLADGSSVARIEFVSPLAYGVRAGLRLDGLDPRAELRFAGSARPGRIVATVTAAQAATLTGDDGLYWTPATDGERQVVELWLPSGARAEDVRVEAPRLSHLMANAVDDFLILKNVGGSGSCNVNAVCRVGELGQGYGVARDAVARMVFQKAGGSYLCTGTLLNDIDNSTQIPWFHSAAHCIDSADVAATLNTYWKYESSTCSTNTLGEYEQLTGGADLLYSNAATDGALFRLRDAAPAGATFAGWDANVLPSGVSVLAIHHPAGDVKKVSSGVHVPARSDDVEHGVRWLQGTTEGGSSGSGLFTLDGGQYYLRGGLHGGYASCANTGTTNSNNIDWYSRFDVDFPSIRQYLYVQPTTPQRRNGSQPLRPR</sequence>
<accession>A0ABT6MX14</accession>
<evidence type="ECO:0000256" key="1">
    <source>
        <dbReference type="SAM" id="SignalP"/>
    </source>
</evidence>
<dbReference type="EMBL" id="JARYGX010000032">
    <property type="protein sequence ID" value="MDH7454705.1"/>
    <property type="molecule type" value="Genomic_DNA"/>
</dbReference>
<evidence type="ECO:0000313" key="3">
    <source>
        <dbReference type="Proteomes" id="UP001160550"/>
    </source>
</evidence>
<comment type="caution">
    <text evidence="2">The sequence shown here is derived from an EMBL/GenBank/DDBJ whole genome shotgun (WGS) entry which is preliminary data.</text>
</comment>
<evidence type="ECO:0000313" key="2">
    <source>
        <dbReference type="EMBL" id="MDH7454705.1"/>
    </source>
</evidence>
<dbReference type="GO" id="GO:0008233">
    <property type="term" value="F:peptidase activity"/>
    <property type="evidence" value="ECO:0007669"/>
    <property type="project" value="UniProtKB-KW"/>
</dbReference>
<dbReference type="RefSeq" id="WP_280943933.1">
    <property type="nucleotide sequence ID" value="NZ_JARYGX010000032.1"/>
</dbReference>